<evidence type="ECO:0000313" key="3">
    <source>
        <dbReference type="EMBL" id="GAA3631723.1"/>
    </source>
</evidence>
<protein>
    <recommendedName>
        <fullName evidence="2">Cupin type-2 domain-containing protein</fullName>
    </recommendedName>
</protein>
<dbReference type="PANTHER" id="PTHR36440:SF1">
    <property type="entry name" value="PUTATIVE (AFU_ORTHOLOGUE AFUA_8G07350)-RELATED"/>
    <property type="match status" value="1"/>
</dbReference>
<dbReference type="Pfam" id="PF07883">
    <property type="entry name" value="Cupin_2"/>
    <property type="match status" value="1"/>
</dbReference>
<keyword evidence="4" id="KW-1185">Reference proteome</keyword>
<feature type="domain" description="Cupin type-2" evidence="2">
    <location>
        <begin position="63"/>
        <end position="131"/>
    </location>
</feature>
<dbReference type="CDD" id="cd02215">
    <property type="entry name" value="cupin_QDO_N_C"/>
    <property type="match status" value="1"/>
</dbReference>
<dbReference type="PANTHER" id="PTHR36440">
    <property type="entry name" value="PUTATIVE (AFU_ORTHOLOGUE AFUA_8G07350)-RELATED"/>
    <property type="match status" value="1"/>
</dbReference>
<feature type="compositionally biased region" description="Polar residues" evidence="1">
    <location>
        <begin position="7"/>
        <end position="17"/>
    </location>
</feature>
<organism evidence="3 4">
    <name type="scientific">Microlunatus ginsengisoli</name>
    <dbReference type="NCBI Taxonomy" id="363863"/>
    <lineage>
        <taxon>Bacteria</taxon>
        <taxon>Bacillati</taxon>
        <taxon>Actinomycetota</taxon>
        <taxon>Actinomycetes</taxon>
        <taxon>Propionibacteriales</taxon>
        <taxon>Propionibacteriaceae</taxon>
        <taxon>Microlunatus</taxon>
    </lineage>
</organism>
<dbReference type="InterPro" id="IPR011051">
    <property type="entry name" value="RmlC_Cupin_sf"/>
</dbReference>
<dbReference type="Gene3D" id="2.60.120.10">
    <property type="entry name" value="Jelly Rolls"/>
    <property type="match status" value="1"/>
</dbReference>
<gene>
    <name evidence="3" type="ORF">GCM10022236_37880</name>
</gene>
<evidence type="ECO:0000313" key="4">
    <source>
        <dbReference type="Proteomes" id="UP001501490"/>
    </source>
</evidence>
<proteinExistence type="predicted"/>
<dbReference type="InterPro" id="IPR053146">
    <property type="entry name" value="QDO-like"/>
</dbReference>
<evidence type="ECO:0000256" key="1">
    <source>
        <dbReference type="SAM" id="MobiDB-lite"/>
    </source>
</evidence>
<dbReference type="EMBL" id="BAABAB010000028">
    <property type="protein sequence ID" value="GAA3631723.1"/>
    <property type="molecule type" value="Genomic_DNA"/>
</dbReference>
<dbReference type="InterPro" id="IPR014710">
    <property type="entry name" value="RmlC-like_jellyroll"/>
</dbReference>
<dbReference type="Proteomes" id="UP001501490">
    <property type="component" value="Unassembled WGS sequence"/>
</dbReference>
<evidence type="ECO:0000259" key="2">
    <source>
        <dbReference type="Pfam" id="PF07883"/>
    </source>
</evidence>
<dbReference type="RefSeq" id="WP_344807481.1">
    <property type="nucleotide sequence ID" value="NZ_BAABAB010000028.1"/>
</dbReference>
<feature type="region of interest" description="Disordered" evidence="1">
    <location>
        <begin position="1"/>
        <end position="26"/>
    </location>
</feature>
<sequence length="195" mass="20436">MRDLVTSDATAEEQTVGEQAGTGIADPVSVCRSGEGEAWWAMGSLFERLVGAEQTGGDLAAMVVSQPPGLATPTHVHTRESEAWFVLDGSVLYRAGDELVSLTAGDFIYLPRNIPHAFRVSGDRPVRYLAISLPGALLDIYRDLGVPAAERRLPDGGLAAADVEAWNRLAPSYGLRVVGPPIPPGPPSAGGGPLP</sequence>
<name>A0ABP7AGJ2_9ACTN</name>
<comment type="caution">
    <text evidence="3">The sequence shown here is derived from an EMBL/GenBank/DDBJ whole genome shotgun (WGS) entry which is preliminary data.</text>
</comment>
<dbReference type="SUPFAM" id="SSF51182">
    <property type="entry name" value="RmlC-like cupins"/>
    <property type="match status" value="1"/>
</dbReference>
<accession>A0ABP7AGJ2</accession>
<reference evidence="4" key="1">
    <citation type="journal article" date="2019" name="Int. J. Syst. Evol. Microbiol.">
        <title>The Global Catalogue of Microorganisms (GCM) 10K type strain sequencing project: providing services to taxonomists for standard genome sequencing and annotation.</title>
        <authorList>
            <consortium name="The Broad Institute Genomics Platform"/>
            <consortium name="The Broad Institute Genome Sequencing Center for Infectious Disease"/>
            <person name="Wu L."/>
            <person name="Ma J."/>
        </authorList>
    </citation>
    <scope>NUCLEOTIDE SEQUENCE [LARGE SCALE GENOMIC DNA]</scope>
    <source>
        <strain evidence="4">JCM 16929</strain>
    </source>
</reference>
<dbReference type="InterPro" id="IPR013096">
    <property type="entry name" value="Cupin_2"/>
</dbReference>